<name>A0ABT2M8V7_9MYCO</name>
<dbReference type="Proteomes" id="UP001206639">
    <property type="component" value="Unassembled WGS sequence"/>
</dbReference>
<protein>
    <recommendedName>
        <fullName evidence="3">DUF4071 domain-containing protein</fullName>
    </recommendedName>
</protein>
<dbReference type="EMBL" id="JAODWD010000002">
    <property type="protein sequence ID" value="MCT7658044.1"/>
    <property type="molecule type" value="Genomic_DNA"/>
</dbReference>
<dbReference type="RefSeq" id="WP_260992134.1">
    <property type="nucleotide sequence ID" value="NZ_JAODWD010000002.1"/>
</dbReference>
<dbReference type="Pfam" id="PF20308">
    <property type="entry name" value="TPR-S"/>
    <property type="match status" value="1"/>
</dbReference>
<evidence type="ECO:0008006" key="3">
    <source>
        <dbReference type="Google" id="ProtNLM"/>
    </source>
</evidence>
<accession>A0ABT2M8V7</accession>
<evidence type="ECO:0000313" key="1">
    <source>
        <dbReference type="EMBL" id="MCT7658044.1"/>
    </source>
</evidence>
<gene>
    <name evidence="1" type="ORF">N4S67_06380</name>
</gene>
<dbReference type="InterPro" id="IPR046880">
    <property type="entry name" value="TPR-S"/>
</dbReference>
<comment type="caution">
    <text evidence="1">The sequence shown here is derived from an EMBL/GenBank/DDBJ whole genome shotgun (WGS) entry which is preliminary data.</text>
</comment>
<sequence length="651" mass="72400">MIIVYRGCEVDAELDEQAADHLLDRIRGLFQSLKPKAFLGSLSAGADILFARAALEERGTDDVVEWLLPFETQTFKGARVEPAGEPWVDHYDRILSTPGVDVGHADLEPADADADKQYNIALLDRAEALARQADERIWILTVRPKAIPTSPTATDDLMQRATERGLLAIDLDPVPSAAKRAFVVMPYGKKKDPRANKFVECDPSFHRVYRPLLEDFDLDWTRADLQTDSGIIHAAMLSDLANSDLVIGDLSAINFNVAYELGIRHVFAARSTVLIDPEYAAFKRAAPPFDINLIRTHKFSRGTESVTDSDAENAIRDLRRVIQTALDAGENDSPCHEWFDLGMFERPFQARSALPQARLDQKSIRERVATATQSADEAKMLRAADDVAAAEGMTESARRACRIELAAGLMNEAAYLDAMNLLELAKPESQDPLHRTWLHKTLMAYRRVAEGTEDAAEKQSLNEAAKQFLRDAEAAGYRDSETYGIWGGLLKRQIEEQRGTVDEMVTQSLFAEMAQRYQMGFELDPEYYTGVNVVMALRWSGRPRDDVFAREFNEALTVSRFLARLALAEDDRNFYAAATLAELTLHEALELGTASESDAIRLYADAGRNGRPDEIGSAVYQLEFLRACGDRDEVIDRAVAALKQAAGGPPR</sequence>
<keyword evidence="2" id="KW-1185">Reference proteome</keyword>
<organism evidence="1 2">
    <name type="scientific">Mycobacterium deserti</name>
    <dbReference type="NCBI Taxonomy" id="2978347"/>
    <lineage>
        <taxon>Bacteria</taxon>
        <taxon>Bacillati</taxon>
        <taxon>Actinomycetota</taxon>
        <taxon>Actinomycetes</taxon>
        <taxon>Mycobacteriales</taxon>
        <taxon>Mycobacteriaceae</taxon>
        <taxon>Mycobacterium</taxon>
    </lineage>
</organism>
<reference evidence="2" key="1">
    <citation type="submission" date="2023-07" db="EMBL/GenBank/DDBJ databases">
        <authorList>
            <person name="Deng Y."/>
            <person name="Zhang Y.-Q."/>
        </authorList>
    </citation>
    <scope>NUCLEOTIDE SEQUENCE [LARGE SCALE GENOMIC DNA]</scope>
    <source>
        <strain evidence="2">CPCC 205710</strain>
    </source>
</reference>
<evidence type="ECO:0000313" key="2">
    <source>
        <dbReference type="Proteomes" id="UP001206639"/>
    </source>
</evidence>
<proteinExistence type="predicted"/>